<keyword evidence="4" id="KW-0732">Signal</keyword>
<evidence type="ECO:0000256" key="11">
    <source>
        <dbReference type="ARBA" id="ARBA00023180"/>
    </source>
</evidence>
<evidence type="ECO:0000256" key="9">
    <source>
        <dbReference type="ARBA" id="ARBA00023136"/>
    </source>
</evidence>
<comment type="caution">
    <text evidence="14">The sequence shown here is derived from an EMBL/GenBank/DDBJ whole genome shotgun (WGS) entry which is preliminary data.</text>
</comment>
<dbReference type="InterPro" id="IPR002126">
    <property type="entry name" value="Cadherin-like_dom"/>
</dbReference>
<dbReference type="SMART" id="SM00112">
    <property type="entry name" value="CA"/>
    <property type="match status" value="3"/>
</dbReference>
<dbReference type="FunFam" id="2.60.40.60:FF:000033">
    <property type="entry name" value="FAT atypical cadherin 1"/>
    <property type="match status" value="1"/>
</dbReference>
<keyword evidence="3" id="KW-0812">Transmembrane</keyword>
<keyword evidence="7" id="KW-0130">Cell adhesion</keyword>
<name>A0A6A0GYA7_HYAAZ</name>
<evidence type="ECO:0000259" key="13">
    <source>
        <dbReference type="PROSITE" id="PS50268"/>
    </source>
</evidence>
<dbReference type="InterPro" id="IPR020894">
    <property type="entry name" value="Cadherin_CS"/>
</dbReference>
<gene>
    <name evidence="14" type="ORF">HAZT_HAZT002491</name>
</gene>
<dbReference type="GO" id="GO:0048589">
    <property type="term" value="P:developmental growth"/>
    <property type="evidence" value="ECO:0007669"/>
    <property type="project" value="UniProtKB-ARBA"/>
</dbReference>
<dbReference type="GO" id="GO:0001736">
    <property type="term" value="P:establishment of planar polarity"/>
    <property type="evidence" value="ECO:0007669"/>
    <property type="project" value="UniProtKB-ARBA"/>
</dbReference>
<dbReference type="GO" id="GO:0008104">
    <property type="term" value="P:intracellular protein localization"/>
    <property type="evidence" value="ECO:0007669"/>
    <property type="project" value="UniProtKB-ARBA"/>
</dbReference>
<dbReference type="SUPFAM" id="SSF49313">
    <property type="entry name" value="Cadherin-like"/>
    <property type="match status" value="3"/>
</dbReference>
<feature type="domain" description="Cadherin" evidence="13">
    <location>
        <begin position="88"/>
        <end position="191"/>
    </location>
</feature>
<keyword evidence="2" id="KW-0245">EGF-like domain</keyword>
<dbReference type="PANTHER" id="PTHR24028">
    <property type="entry name" value="CADHERIN-87A"/>
    <property type="match status" value="1"/>
</dbReference>
<feature type="domain" description="Cadherin" evidence="13">
    <location>
        <begin position="192"/>
        <end position="296"/>
    </location>
</feature>
<dbReference type="FunFam" id="2.60.40.60:FF:000039">
    <property type="entry name" value="FAT atypical cadherin 3"/>
    <property type="match status" value="1"/>
</dbReference>
<evidence type="ECO:0000256" key="1">
    <source>
        <dbReference type="ARBA" id="ARBA00004167"/>
    </source>
</evidence>
<evidence type="ECO:0000256" key="3">
    <source>
        <dbReference type="ARBA" id="ARBA00022692"/>
    </source>
</evidence>
<accession>A0A6A0GYA7</accession>
<protein>
    <recommendedName>
        <fullName evidence="13">Cadherin domain-containing protein</fullName>
    </recommendedName>
</protein>
<reference evidence="14" key="3">
    <citation type="submission" date="2019-06" db="EMBL/GenBank/DDBJ databases">
        <authorList>
            <person name="Poynton C."/>
            <person name="Hasenbein S."/>
            <person name="Benoit J.B."/>
            <person name="Sepulveda M.S."/>
            <person name="Poelchau M.F."/>
            <person name="Murali S.C."/>
            <person name="Chen S."/>
            <person name="Glastad K.M."/>
            <person name="Werren J.H."/>
            <person name="Vineis J.H."/>
            <person name="Bowen J.L."/>
            <person name="Friedrich M."/>
            <person name="Jones J."/>
            <person name="Robertson H.M."/>
            <person name="Feyereisen R."/>
            <person name="Mechler-Hickson A."/>
            <person name="Mathers N."/>
            <person name="Lee C.E."/>
            <person name="Colbourne J.K."/>
            <person name="Biales A."/>
            <person name="Johnston J.S."/>
            <person name="Wellborn G.A."/>
            <person name="Rosendale A.J."/>
            <person name="Cridge A.G."/>
            <person name="Munoz-Torres M.C."/>
            <person name="Bain P.A."/>
            <person name="Manny A.R."/>
            <person name="Major K.M."/>
            <person name="Lambert F.N."/>
            <person name="Vulpe C.D."/>
            <person name="Tuck P."/>
            <person name="Blalock B.J."/>
            <person name="Lin Y.-Y."/>
            <person name="Smith M.E."/>
            <person name="Ochoa-Acuna H."/>
            <person name="Chen M.-J.M."/>
            <person name="Childers C.P."/>
            <person name="Qu J."/>
            <person name="Dugan S."/>
            <person name="Lee S.L."/>
            <person name="Chao H."/>
            <person name="Dinh H."/>
            <person name="Han Y."/>
            <person name="Doddapaneni H."/>
            <person name="Worley K.C."/>
            <person name="Muzny D.M."/>
            <person name="Gibbs R.A."/>
            <person name="Richards S."/>
        </authorList>
    </citation>
    <scope>NUCLEOTIDE SEQUENCE</scope>
    <source>
        <strain evidence="14">HAZT.00-mixed</strain>
        <tissue evidence="14">Whole organism</tissue>
    </source>
</reference>
<evidence type="ECO:0000256" key="2">
    <source>
        <dbReference type="ARBA" id="ARBA00022536"/>
    </source>
</evidence>
<evidence type="ECO:0000256" key="7">
    <source>
        <dbReference type="ARBA" id="ARBA00022889"/>
    </source>
</evidence>
<dbReference type="PRINTS" id="PR00205">
    <property type="entry name" value="CADHERIN"/>
</dbReference>
<sequence>MWSPTTPEICNDMFPSLLLLACSSRWVALVLRAVTRSCPRPHRRITSLTLRIAELRVDIRVMHSIEYRVSTLWVTIILRDVNDMAPEFVSPDELTVAENTPVNTVVMAVKAVDRDEGRNSYIEYSLEPVPDNRFTLGPVDGLLQIAGPLDRETRANYSLVVTAKDRGAVPNARTLTINLKIADENDNSPIFDPKQYSSSVPENASIGLSVLQVSATDSDEGLNGRVRYSIVAGDKNRDFSIGEDTGVIRVAKNLNYERRNHYLLTVQAEDSGGDVRYDSATVTISIMDINDNPPVFLDSPYLVYVMENMRGLPTSIATVTAFDADNPPYNRVNYLVKDGDKSLFAVNASSGEISLLRALDREEEQHYSLTVVAIDSGE</sequence>
<evidence type="ECO:0000256" key="10">
    <source>
        <dbReference type="ARBA" id="ARBA00023157"/>
    </source>
</evidence>
<dbReference type="PROSITE" id="PS50268">
    <property type="entry name" value="CADHERIN_2"/>
    <property type="match status" value="3"/>
</dbReference>
<evidence type="ECO:0000313" key="14">
    <source>
        <dbReference type="EMBL" id="KAA0192693.1"/>
    </source>
</evidence>
<feature type="domain" description="Cadherin" evidence="13">
    <location>
        <begin position="297"/>
        <end position="377"/>
    </location>
</feature>
<organism evidence="14">
    <name type="scientific">Hyalella azteca</name>
    <name type="common">Amphipod</name>
    <dbReference type="NCBI Taxonomy" id="294128"/>
    <lineage>
        <taxon>Eukaryota</taxon>
        <taxon>Metazoa</taxon>
        <taxon>Ecdysozoa</taxon>
        <taxon>Arthropoda</taxon>
        <taxon>Crustacea</taxon>
        <taxon>Multicrustacea</taxon>
        <taxon>Malacostraca</taxon>
        <taxon>Eumalacostraca</taxon>
        <taxon>Peracarida</taxon>
        <taxon>Amphipoda</taxon>
        <taxon>Senticaudata</taxon>
        <taxon>Talitrida</taxon>
        <taxon>Talitroidea</taxon>
        <taxon>Hyalellidae</taxon>
        <taxon>Hyalella</taxon>
    </lineage>
</organism>
<dbReference type="GO" id="GO:0007156">
    <property type="term" value="P:homophilic cell adhesion via plasma membrane adhesion molecules"/>
    <property type="evidence" value="ECO:0007669"/>
    <property type="project" value="InterPro"/>
</dbReference>
<dbReference type="Proteomes" id="UP000711488">
    <property type="component" value="Unassembled WGS sequence"/>
</dbReference>
<comment type="subcellular location">
    <subcellularLocation>
        <location evidence="1">Membrane</location>
        <topology evidence="1">Single-pass membrane protein</topology>
    </subcellularLocation>
</comment>
<dbReference type="Gene3D" id="2.60.40.60">
    <property type="entry name" value="Cadherins"/>
    <property type="match status" value="3"/>
</dbReference>
<dbReference type="InterPro" id="IPR050174">
    <property type="entry name" value="Protocadherin/Cadherin-CA"/>
</dbReference>
<keyword evidence="5" id="KW-0677">Repeat</keyword>
<evidence type="ECO:0000256" key="4">
    <source>
        <dbReference type="ARBA" id="ARBA00022729"/>
    </source>
</evidence>
<evidence type="ECO:0000256" key="6">
    <source>
        <dbReference type="ARBA" id="ARBA00022837"/>
    </source>
</evidence>
<keyword evidence="9" id="KW-0472">Membrane</keyword>
<dbReference type="GO" id="GO:0048513">
    <property type="term" value="P:animal organ development"/>
    <property type="evidence" value="ECO:0007669"/>
    <property type="project" value="UniProtKB-ARBA"/>
</dbReference>
<dbReference type="PROSITE" id="PS00232">
    <property type="entry name" value="CADHERIN_1"/>
    <property type="match status" value="2"/>
</dbReference>
<evidence type="ECO:0000256" key="5">
    <source>
        <dbReference type="ARBA" id="ARBA00022737"/>
    </source>
</evidence>
<dbReference type="OrthoDB" id="6252479at2759"/>
<dbReference type="AlphaFoldDB" id="A0A6A0GYA7"/>
<keyword evidence="11" id="KW-0325">Glycoprotein</keyword>
<evidence type="ECO:0000256" key="12">
    <source>
        <dbReference type="PROSITE-ProRule" id="PRU00043"/>
    </source>
</evidence>
<keyword evidence="6 12" id="KW-0106">Calcium</keyword>
<evidence type="ECO:0000256" key="8">
    <source>
        <dbReference type="ARBA" id="ARBA00022989"/>
    </source>
</evidence>
<dbReference type="PANTHER" id="PTHR24028:SF328">
    <property type="entry name" value="CADHERIN-3"/>
    <property type="match status" value="1"/>
</dbReference>
<dbReference type="CDD" id="cd11304">
    <property type="entry name" value="Cadherin_repeat"/>
    <property type="match status" value="3"/>
</dbReference>
<dbReference type="Pfam" id="PF00028">
    <property type="entry name" value="Cadherin"/>
    <property type="match status" value="3"/>
</dbReference>
<reference evidence="14" key="1">
    <citation type="submission" date="2014-08" db="EMBL/GenBank/DDBJ databases">
        <authorList>
            <person name="Murali S."/>
            <person name="Richards S."/>
            <person name="Bandaranaike D."/>
            <person name="Bellair M."/>
            <person name="Blankenburg K."/>
            <person name="Chao H."/>
            <person name="Dinh H."/>
            <person name="Doddapaneni H."/>
            <person name="Dugan-Rocha S."/>
            <person name="Elkadiri S."/>
            <person name="Gnanaolivu R."/>
            <person name="Hughes D."/>
            <person name="Lee S."/>
            <person name="Li M."/>
            <person name="Ming W."/>
            <person name="Munidasa M."/>
            <person name="Muniz J."/>
            <person name="Nguyen L."/>
            <person name="Osuji N."/>
            <person name="Pu L.-L."/>
            <person name="Puazo M."/>
            <person name="Skinner E."/>
            <person name="Qu C."/>
            <person name="Quiroz J."/>
            <person name="Raj R."/>
            <person name="Weissenberger G."/>
            <person name="Xin Y."/>
            <person name="Zou X."/>
            <person name="Han Y."/>
            <person name="Worley K."/>
            <person name="Muzny D."/>
            <person name="Gibbs R."/>
        </authorList>
    </citation>
    <scope>NUCLEOTIDE SEQUENCE</scope>
    <source>
        <strain evidence="14">HAZT.00-mixed</strain>
        <tissue evidence="14">Whole organism</tissue>
    </source>
</reference>
<keyword evidence="8" id="KW-1133">Transmembrane helix</keyword>
<dbReference type="GO" id="GO:0005886">
    <property type="term" value="C:plasma membrane"/>
    <property type="evidence" value="ECO:0007669"/>
    <property type="project" value="InterPro"/>
</dbReference>
<dbReference type="EMBL" id="JQDR03011473">
    <property type="protein sequence ID" value="KAA0192693.1"/>
    <property type="molecule type" value="Genomic_DNA"/>
</dbReference>
<proteinExistence type="predicted"/>
<reference evidence="14" key="2">
    <citation type="journal article" date="2018" name="Environ. Sci. Technol.">
        <title>The Toxicogenome of Hyalella azteca: A Model for Sediment Ecotoxicology and Evolutionary Toxicology.</title>
        <authorList>
            <person name="Poynton H.C."/>
            <person name="Hasenbein S."/>
            <person name="Benoit J.B."/>
            <person name="Sepulveda M.S."/>
            <person name="Poelchau M.F."/>
            <person name="Hughes D.S.T."/>
            <person name="Murali S.C."/>
            <person name="Chen S."/>
            <person name="Glastad K.M."/>
            <person name="Goodisman M.A.D."/>
            <person name="Werren J.H."/>
            <person name="Vineis J.H."/>
            <person name="Bowen J.L."/>
            <person name="Friedrich M."/>
            <person name="Jones J."/>
            <person name="Robertson H.M."/>
            <person name="Feyereisen R."/>
            <person name="Mechler-Hickson A."/>
            <person name="Mathers N."/>
            <person name="Lee C.E."/>
            <person name="Colbourne J.K."/>
            <person name="Biales A."/>
            <person name="Johnston J.S."/>
            <person name="Wellborn G.A."/>
            <person name="Rosendale A.J."/>
            <person name="Cridge A.G."/>
            <person name="Munoz-Torres M.C."/>
            <person name="Bain P.A."/>
            <person name="Manny A.R."/>
            <person name="Major K.M."/>
            <person name="Lambert F.N."/>
            <person name="Vulpe C.D."/>
            <person name="Tuck P."/>
            <person name="Blalock B.J."/>
            <person name="Lin Y.Y."/>
            <person name="Smith M.E."/>
            <person name="Ochoa-Acuna H."/>
            <person name="Chen M.M."/>
            <person name="Childers C.P."/>
            <person name="Qu J."/>
            <person name="Dugan S."/>
            <person name="Lee S.L."/>
            <person name="Chao H."/>
            <person name="Dinh H."/>
            <person name="Han Y."/>
            <person name="Doddapaneni H."/>
            <person name="Worley K.C."/>
            <person name="Muzny D.M."/>
            <person name="Gibbs R.A."/>
            <person name="Richards S."/>
        </authorList>
    </citation>
    <scope>NUCLEOTIDE SEQUENCE</scope>
    <source>
        <strain evidence="14">HAZT.00-mixed</strain>
        <tissue evidence="14">Whole organism</tissue>
    </source>
</reference>
<dbReference type="GO" id="GO:0007163">
    <property type="term" value="P:establishment or maintenance of cell polarity"/>
    <property type="evidence" value="ECO:0007669"/>
    <property type="project" value="UniProtKB-ARBA"/>
</dbReference>
<keyword evidence="10" id="KW-1015">Disulfide bond</keyword>
<dbReference type="GO" id="GO:0005509">
    <property type="term" value="F:calcium ion binding"/>
    <property type="evidence" value="ECO:0007669"/>
    <property type="project" value="UniProtKB-UniRule"/>
</dbReference>
<dbReference type="InterPro" id="IPR015919">
    <property type="entry name" value="Cadherin-like_sf"/>
</dbReference>